<evidence type="ECO:0000256" key="7">
    <source>
        <dbReference type="ARBA" id="ARBA00023134"/>
    </source>
</evidence>
<comment type="subunit">
    <text evidence="8">Homodimer. Heterotetramer of two MnmE and two MnmG subunits.</text>
</comment>
<dbReference type="HAMAP" id="MF_00379">
    <property type="entry name" value="GTPase_MnmE"/>
    <property type="match status" value="1"/>
</dbReference>
<dbReference type="FunFam" id="3.30.1360.120:FF:000007">
    <property type="entry name" value="tRNA modification GTPase GTPBP3, mitochondrial"/>
    <property type="match status" value="1"/>
</dbReference>
<evidence type="ECO:0000256" key="8">
    <source>
        <dbReference type="HAMAP-Rule" id="MF_00379"/>
    </source>
</evidence>
<reference evidence="11 12" key="1">
    <citation type="journal article" date="2016" name="Environ. Microbiol.">
        <title>New Methyloceanibacter diversity from North Sea sediments includes methanotroph containing solely the soluble methane monooxygenase.</title>
        <authorList>
            <person name="Vekeman B."/>
            <person name="Kerckhof F.M."/>
            <person name="Cremers G."/>
            <person name="de Vos P."/>
            <person name="Vandamme P."/>
            <person name="Boon N."/>
            <person name="Op den Camp H.J."/>
            <person name="Heylen K."/>
        </authorList>
    </citation>
    <scope>NUCLEOTIDE SEQUENCE [LARGE SCALE GENOMIC DNA]</scope>
    <source>
        <strain evidence="11 12">R-67177</strain>
    </source>
</reference>
<evidence type="ECO:0000313" key="12">
    <source>
        <dbReference type="Proteomes" id="UP000095042"/>
    </source>
</evidence>
<keyword evidence="2 8" id="KW-0819">tRNA processing</keyword>
<dbReference type="Proteomes" id="UP000095042">
    <property type="component" value="Unassembled WGS sequence"/>
</dbReference>
<protein>
    <recommendedName>
        <fullName evidence="8">tRNA modification GTPase MnmE</fullName>
        <ecNumber evidence="8">3.6.-.-</ecNumber>
    </recommendedName>
</protein>
<proteinExistence type="inferred from homology"/>
<dbReference type="Pfam" id="PF10396">
    <property type="entry name" value="TrmE_N"/>
    <property type="match status" value="1"/>
</dbReference>
<dbReference type="InterPro" id="IPR031168">
    <property type="entry name" value="G_TrmE"/>
</dbReference>
<keyword evidence="4 8" id="KW-0378">Hydrolase</keyword>
<dbReference type="GO" id="GO:0002098">
    <property type="term" value="P:tRNA wobble uridine modification"/>
    <property type="evidence" value="ECO:0007669"/>
    <property type="project" value="TreeGrafter"/>
</dbReference>
<dbReference type="Pfam" id="PF01926">
    <property type="entry name" value="MMR_HSR1"/>
    <property type="match status" value="1"/>
</dbReference>
<evidence type="ECO:0000256" key="4">
    <source>
        <dbReference type="ARBA" id="ARBA00022801"/>
    </source>
</evidence>
<dbReference type="InterPro" id="IPR005225">
    <property type="entry name" value="Small_GTP-bd"/>
</dbReference>
<feature type="binding site" evidence="8">
    <location>
        <position position="438"/>
    </location>
    <ligand>
        <name>(6S)-5-formyl-5,6,7,8-tetrahydrofolate</name>
        <dbReference type="ChEBI" id="CHEBI:57457"/>
    </ligand>
</feature>
<feature type="binding site" evidence="8">
    <location>
        <position position="77"/>
    </location>
    <ligand>
        <name>(6S)-5-formyl-5,6,7,8-tetrahydrofolate</name>
        <dbReference type="ChEBI" id="CHEBI:57457"/>
    </ligand>
</feature>
<keyword evidence="8" id="KW-0479">Metal-binding</keyword>
<keyword evidence="12" id="KW-1185">Reference proteome</keyword>
<organism evidence="11 12">
    <name type="scientific">Methyloceanibacter marginalis</name>
    <dbReference type="NCBI Taxonomy" id="1774971"/>
    <lineage>
        <taxon>Bacteria</taxon>
        <taxon>Pseudomonadati</taxon>
        <taxon>Pseudomonadota</taxon>
        <taxon>Alphaproteobacteria</taxon>
        <taxon>Hyphomicrobiales</taxon>
        <taxon>Hyphomicrobiaceae</taxon>
        <taxon>Methyloceanibacter</taxon>
    </lineage>
</organism>
<comment type="caution">
    <text evidence="11">The sequence shown here is derived from an EMBL/GenBank/DDBJ whole genome shotgun (WGS) entry which is preliminary data.</text>
</comment>
<evidence type="ECO:0000256" key="2">
    <source>
        <dbReference type="ARBA" id="ARBA00022694"/>
    </source>
</evidence>
<dbReference type="Pfam" id="PF12631">
    <property type="entry name" value="MnmE_helical"/>
    <property type="match status" value="1"/>
</dbReference>
<feature type="binding site" evidence="8">
    <location>
        <position position="117"/>
    </location>
    <ligand>
        <name>(6S)-5-formyl-5,6,7,8-tetrahydrofolate</name>
        <dbReference type="ChEBI" id="CHEBI:57457"/>
    </ligand>
</feature>
<comment type="subcellular location">
    <subcellularLocation>
        <location evidence="8">Cytoplasm</location>
    </subcellularLocation>
</comment>
<dbReference type="RefSeq" id="WP_069622837.1">
    <property type="nucleotide sequence ID" value="NZ_LPWD01000030.1"/>
</dbReference>
<keyword evidence="6 8" id="KW-0630">Potassium</keyword>
<keyword evidence="3 8" id="KW-0547">Nucleotide-binding</keyword>
<dbReference type="CDD" id="cd14858">
    <property type="entry name" value="TrmE_N"/>
    <property type="match status" value="1"/>
</dbReference>
<evidence type="ECO:0000256" key="5">
    <source>
        <dbReference type="ARBA" id="ARBA00022842"/>
    </source>
</evidence>
<sequence>MSVDDTIVAPASGAGPSAVAVIRISGPRTRAVLEVLVGRVPRPRQASLRDIGSPALDRGLVLWFPAPKSFTGEDMAELQVHGSRAVVQAVVEAVLAVEGTRLAEPGAFARRAFENGKLDLTEVEGLADLINAETEAQRRQALAQSEGSLRRLYEGWRAELLQAQALMEAGLDFADEADVALDVGVKASAIVAPLLQSIEAHLADRSGERLRDGLRVVIAGPPNAGKSSLLNALAKRDAAIVSEEAGTTRDVIEVHLDLGGCPVILADTAGIRAGRGEVEQEGIRRALARAEDADLVLWVIDATDPVWAPPAPLAAKDVVFALNKSDWGVPPAHNHAAINPLILSAKTGAGLEALIDRLADLAGAESAGSGHISLTRTRHRTELVSSRDALQRFVSHDLSPELKAEELRIAARHLGRLTGLIDVEEVLGAIFAEFCIGK</sequence>
<evidence type="ECO:0000256" key="1">
    <source>
        <dbReference type="ARBA" id="ARBA00011043"/>
    </source>
</evidence>
<dbReference type="EMBL" id="LPWD01000030">
    <property type="protein sequence ID" value="ODS03954.1"/>
    <property type="molecule type" value="Genomic_DNA"/>
</dbReference>
<keyword evidence="8" id="KW-0963">Cytoplasm</keyword>
<evidence type="ECO:0000256" key="6">
    <source>
        <dbReference type="ARBA" id="ARBA00022958"/>
    </source>
</evidence>
<dbReference type="InterPro" id="IPR018948">
    <property type="entry name" value="GTP-bd_TrmE_N"/>
</dbReference>
<dbReference type="Gene3D" id="3.40.50.300">
    <property type="entry name" value="P-loop containing nucleotide triphosphate hydrolases"/>
    <property type="match status" value="1"/>
</dbReference>
<dbReference type="InterPro" id="IPR006073">
    <property type="entry name" value="GTP-bd"/>
</dbReference>
<dbReference type="EC" id="3.6.-.-" evidence="8"/>
<dbReference type="NCBIfam" id="NF003661">
    <property type="entry name" value="PRK05291.1-3"/>
    <property type="match status" value="1"/>
</dbReference>
<dbReference type="GO" id="GO:0030488">
    <property type="term" value="P:tRNA methylation"/>
    <property type="evidence" value="ECO:0007669"/>
    <property type="project" value="TreeGrafter"/>
</dbReference>
<dbReference type="GO" id="GO:0003924">
    <property type="term" value="F:GTPase activity"/>
    <property type="evidence" value="ECO:0007669"/>
    <property type="project" value="UniProtKB-UniRule"/>
</dbReference>
<name>A0A1E3WDS2_9HYPH</name>
<feature type="binding site" evidence="8">
    <location>
        <position position="23"/>
    </location>
    <ligand>
        <name>(6S)-5-formyl-5,6,7,8-tetrahydrofolate</name>
        <dbReference type="ChEBI" id="CHEBI:57457"/>
    </ligand>
</feature>
<comment type="cofactor">
    <cofactor evidence="8">
        <name>K(+)</name>
        <dbReference type="ChEBI" id="CHEBI:29103"/>
    </cofactor>
    <text evidence="8">Binds 1 potassium ion per subunit.</text>
</comment>
<comment type="similarity">
    <text evidence="1 8 9">Belongs to the TRAFAC class TrmE-Era-EngA-EngB-Septin-like GTPase superfamily. TrmE GTPase family.</text>
</comment>
<dbReference type="InterPro" id="IPR027266">
    <property type="entry name" value="TrmE/GcvT-like"/>
</dbReference>
<dbReference type="PANTHER" id="PTHR42714:SF2">
    <property type="entry name" value="TRNA MODIFICATION GTPASE GTPBP3, MITOCHONDRIAL"/>
    <property type="match status" value="1"/>
</dbReference>
<dbReference type="NCBIfam" id="TIGR00231">
    <property type="entry name" value="small_GTP"/>
    <property type="match status" value="1"/>
</dbReference>
<gene>
    <name evidence="8" type="primary">mnmE</name>
    <name evidence="8" type="synonym">trmE</name>
    <name evidence="11" type="ORF">AUC71_06735</name>
</gene>
<keyword evidence="7 8" id="KW-0342">GTP-binding</keyword>
<dbReference type="OrthoDB" id="9805918at2"/>
<dbReference type="GO" id="GO:0005525">
    <property type="term" value="F:GTP binding"/>
    <property type="evidence" value="ECO:0007669"/>
    <property type="project" value="UniProtKB-UniRule"/>
</dbReference>
<dbReference type="PANTHER" id="PTHR42714">
    <property type="entry name" value="TRNA MODIFICATION GTPASE GTPBP3"/>
    <property type="match status" value="1"/>
</dbReference>
<evidence type="ECO:0000313" key="11">
    <source>
        <dbReference type="EMBL" id="ODS03954.1"/>
    </source>
</evidence>
<comment type="function">
    <text evidence="8">Exhibits a very high intrinsic GTPase hydrolysis rate. Involved in the addition of a carboxymethylaminomethyl (cmnm) group at the wobble position (U34) of certain tRNAs, forming tRNA-cmnm(5)s(2)U34.</text>
</comment>
<dbReference type="PROSITE" id="PS51709">
    <property type="entry name" value="G_TRME"/>
    <property type="match status" value="1"/>
</dbReference>
<feature type="binding site" evidence="8">
    <location>
        <begin position="267"/>
        <end position="270"/>
    </location>
    <ligand>
        <name>GTP</name>
        <dbReference type="ChEBI" id="CHEBI:37565"/>
    </ligand>
</feature>
<accession>A0A1E3WDS2</accession>
<dbReference type="AlphaFoldDB" id="A0A1E3WDS2"/>
<evidence type="ECO:0000256" key="9">
    <source>
        <dbReference type="RuleBase" id="RU003313"/>
    </source>
</evidence>
<feature type="binding site" evidence="8">
    <location>
        <position position="227"/>
    </location>
    <ligand>
        <name>Mg(2+)</name>
        <dbReference type="ChEBI" id="CHEBI:18420"/>
    </ligand>
</feature>
<feature type="binding site" evidence="8">
    <location>
        <position position="248"/>
    </location>
    <ligand>
        <name>Mg(2+)</name>
        <dbReference type="ChEBI" id="CHEBI:18420"/>
    </ligand>
</feature>
<keyword evidence="5 8" id="KW-0460">Magnesium</keyword>
<dbReference type="PRINTS" id="PR00326">
    <property type="entry name" value="GTP1OBG"/>
</dbReference>
<dbReference type="CDD" id="cd04164">
    <property type="entry name" value="trmE"/>
    <property type="match status" value="1"/>
</dbReference>
<dbReference type="GO" id="GO:0046872">
    <property type="term" value="F:metal ion binding"/>
    <property type="evidence" value="ECO:0007669"/>
    <property type="project" value="UniProtKB-KW"/>
</dbReference>
<feature type="domain" description="TrmE-type G" evidence="10">
    <location>
        <begin position="213"/>
        <end position="363"/>
    </location>
</feature>
<dbReference type="Gene3D" id="3.30.1360.120">
    <property type="entry name" value="Probable tRNA modification gtpase trme, domain 1"/>
    <property type="match status" value="1"/>
</dbReference>
<feature type="binding site" evidence="8">
    <location>
        <begin position="242"/>
        <end position="248"/>
    </location>
    <ligand>
        <name>GTP</name>
        <dbReference type="ChEBI" id="CHEBI:37565"/>
    </ligand>
</feature>
<dbReference type="InterPro" id="IPR027417">
    <property type="entry name" value="P-loop_NTPase"/>
</dbReference>
<evidence type="ECO:0000259" key="10">
    <source>
        <dbReference type="PROSITE" id="PS51709"/>
    </source>
</evidence>
<dbReference type="Gene3D" id="1.20.120.430">
    <property type="entry name" value="tRNA modification GTPase MnmE domain 2"/>
    <property type="match status" value="1"/>
</dbReference>
<dbReference type="SUPFAM" id="SSF52540">
    <property type="entry name" value="P-loop containing nucleoside triphosphate hydrolases"/>
    <property type="match status" value="1"/>
</dbReference>
<dbReference type="InterPro" id="IPR027368">
    <property type="entry name" value="MnmE_dom2"/>
</dbReference>
<dbReference type="NCBIfam" id="TIGR00450">
    <property type="entry name" value="mnmE_trmE_thdF"/>
    <property type="match status" value="1"/>
</dbReference>
<dbReference type="InterPro" id="IPR025867">
    <property type="entry name" value="MnmE_helical"/>
</dbReference>
<dbReference type="GO" id="GO:0005737">
    <property type="term" value="C:cytoplasm"/>
    <property type="evidence" value="ECO:0007669"/>
    <property type="project" value="UniProtKB-SubCell"/>
</dbReference>
<dbReference type="InterPro" id="IPR004520">
    <property type="entry name" value="GTPase_MnmE"/>
</dbReference>
<comment type="caution">
    <text evidence="8">Lacks conserved residue(s) required for the propagation of feature annotation.</text>
</comment>
<feature type="binding site" evidence="8">
    <location>
        <begin position="223"/>
        <end position="228"/>
    </location>
    <ligand>
        <name>GTP</name>
        <dbReference type="ChEBI" id="CHEBI:37565"/>
    </ligand>
</feature>
<evidence type="ECO:0000256" key="3">
    <source>
        <dbReference type="ARBA" id="ARBA00022741"/>
    </source>
</evidence>